<protein>
    <submittedName>
        <fullName evidence="1">Uncharacterized protein</fullName>
    </submittedName>
</protein>
<dbReference type="EMBL" id="JAEHFW010000002">
    <property type="protein sequence ID" value="MBK0380223.1"/>
    <property type="molecule type" value="Genomic_DNA"/>
</dbReference>
<comment type="caution">
    <text evidence="1">The sequence shown here is derived from an EMBL/GenBank/DDBJ whole genome shotgun (WGS) entry which is preliminary data.</text>
</comment>
<keyword evidence="2" id="KW-1185">Reference proteome</keyword>
<dbReference type="AlphaFoldDB" id="A0A934PSX6"/>
<proteinExistence type="predicted"/>
<evidence type="ECO:0000313" key="1">
    <source>
        <dbReference type="EMBL" id="MBK0380223.1"/>
    </source>
</evidence>
<gene>
    <name evidence="1" type="ORF">I5M19_12945</name>
</gene>
<sequence length="69" mass="7763">MEGINNNAPLSFEELLKLKHDIKNQLSNIQLALEGLSFDITENPDECDLYLDSMAKSAEKIDKLLNIIS</sequence>
<dbReference type="Proteomes" id="UP000613193">
    <property type="component" value="Unassembled WGS sequence"/>
</dbReference>
<name>A0A934PSX6_9SPHI</name>
<organism evidence="1 2">
    <name type="scientific">Mucilaginibacter segetis</name>
    <dbReference type="NCBI Taxonomy" id="2793071"/>
    <lineage>
        <taxon>Bacteria</taxon>
        <taxon>Pseudomonadati</taxon>
        <taxon>Bacteroidota</taxon>
        <taxon>Sphingobacteriia</taxon>
        <taxon>Sphingobacteriales</taxon>
        <taxon>Sphingobacteriaceae</taxon>
        <taxon>Mucilaginibacter</taxon>
    </lineage>
</organism>
<accession>A0A934PSX6</accession>
<dbReference type="RefSeq" id="WP_200066751.1">
    <property type="nucleotide sequence ID" value="NZ_JAEHFW010000002.1"/>
</dbReference>
<reference evidence="1" key="1">
    <citation type="submission" date="2020-12" db="EMBL/GenBank/DDBJ databases">
        <title>Bacterial novel species Mucilaginibacter sp. SD-g isolated from soil.</title>
        <authorList>
            <person name="Jung H.-Y."/>
        </authorList>
    </citation>
    <scope>NUCLEOTIDE SEQUENCE</scope>
    <source>
        <strain evidence="1">SD-g</strain>
    </source>
</reference>
<evidence type="ECO:0000313" key="2">
    <source>
        <dbReference type="Proteomes" id="UP000613193"/>
    </source>
</evidence>